<evidence type="ECO:0000256" key="2">
    <source>
        <dbReference type="SAM" id="SignalP"/>
    </source>
</evidence>
<gene>
    <name evidence="3" type="ORF">ACFQDM_04705</name>
</gene>
<feature type="signal peptide" evidence="2">
    <location>
        <begin position="1"/>
        <end position="19"/>
    </location>
</feature>
<dbReference type="EMBL" id="JBHSSW010000004">
    <property type="protein sequence ID" value="MFC6197364.1"/>
    <property type="molecule type" value="Genomic_DNA"/>
</dbReference>
<accession>A0ABW1S7F6</accession>
<protein>
    <submittedName>
        <fullName evidence="3">Uncharacterized protein</fullName>
    </submittedName>
</protein>
<name>A0ABW1S7F6_9PROT</name>
<feature type="compositionally biased region" description="Basic and acidic residues" evidence="1">
    <location>
        <begin position="124"/>
        <end position="151"/>
    </location>
</feature>
<keyword evidence="4" id="KW-1185">Reference proteome</keyword>
<organism evidence="3 4">
    <name type="scientific">Ponticaulis profundi</name>
    <dbReference type="NCBI Taxonomy" id="2665222"/>
    <lineage>
        <taxon>Bacteria</taxon>
        <taxon>Pseudomonadati</taxon>
        <taxon>Pseudomonadota</taxon>
        <taxon>Alphaproteobacteria</taxon>
        <taxon>Hyphomonadales</taxon>
        <taxon>Hyphomonadaceae</taxon>
        <taxon>Ponticaulis</taxon>
    </lineage>
</organism>
<feature type="region of interest" description="Disordered" evidence="1">
    <location>
        <begin position="122"/>
        <end position="151"/>
    </location>
</feature>
<evidence type="ECO:0000313" key="4">
    <source>
        <dbReference type="Proteomes" id="UP001596303"/>
    </source>
</evidence>
<keyword evidence="2" id="KW-0732">Signal</keyword>
<comment type="caution">
    <text evidence="3">The sequence shown here is derived from an EMBL/GenBank/DDBJ whole genome shotgun (WGS) entry which is preliminary data.</text>
</comment>
<proteinExistence type="predicted"/>
<evidence type="ECO:0000313" key="3">
    <source>
        <dbReference type="EMBL" id="MFC6197364.1"/>
    </source>
</evidence>
<reference evidence="4" key="1">
    <citation type="journal article" date="2019" name="Int. J. Syst. Evol. Microbiol.">
        <title>The Global Catalogue of Microorganisms (GCM) 10K type strain sequencing project: providing services to taxonomists for standard genome sequencing and annotation.</title>
        <authorList>
            <consortium name="The Broad Institute Genomics Platform"/>
            <consortium name="The Broad Institute Genome Sequencing Center for Infectious Disease"/>
            <person name="Wu L."/>
            <person name="Ma J."/>
        </authorList>
    </citation>
    <scope>NUCLEOTIDE SEQUENCE [LARGE SCALE GENOMIC DNA]</scope>
    <source>
        <strain evidence="4">CGMCC-1.15741</strain>
    </source>
</reference>
<feature type="chain" id="PRO_5045063522" evidence="2">
    <location>
        <begin position="20"/>
        <end position="151"/>
    </location>
</feature>
<sequence length="151" mass="16969">MRKLLLAALLAIFTLPALAETPKPLTEFQQWRQMFNEHKGAWGEADAHTVYAKGSRFLSWVETLSQNDLLAMEEGDYNTMKRSLSDLSQAVYNAMNGKPGAAADNLRQLAARINKVNLTIAKAEQAKREREKSSEKAAERAKEIDDRYGAR</sequence>
<dbReference type="Proteomes" id="UP001596303">
    <property type="component" value="Unassembled WGS sequence"/>
</dbReference>
<evidence type="ECO:0000256" key="1">
    <source>
        <dbReference type="SAM" id="MobiDB-lite"/>
    </source>
</evidence>